<reference evidence="2 3" key="1">
    <citation type="journal article" date="2016" name="Nat. Commun.">
        <title>Thousands of microbial genomes shed light on interconnected biogeochemical processes in an aquifer system.</title>
        <authorList>
            <person name="Anantharaman K."/>
            <person name="Brown C.T."/>
            <person name="Hug L.A."/>
            <person name="Sharon I."/>
            <person name="Castelle C.J."/>
            <person name="Probst A.J."/>
            <person name="Thomas B.C."/>
            <person name="Singh A."/>
            <person name="Wilkins M.J."/>
            <person name="Karaoz U."/>
            <person name="Brodie E.L."/>
            <person name="Williams K.H."/>
            <person name="Hubbard S.S."/>
            <person name="Banfield J.F."/>
        </authorList>
    </citation>
    <scope>NUCLEOTIDE SEQUENCE [LARGE SCALE GENOMIC DNA]</scope>
</reference>
<dbReference type="Proteomes" id="UP000176253">
    <property type="component" value="Unassembled WGS sequence"/>
</dbReference>
<dbReference type="SUPFAM" id="SSF89447">
    <property type="entry name" value="AbrB/MazE/MraZ-like"/>
    <property type="match status" value="1"/>
</dbReference>
<dbReference type="InterPro" id="IPR037914">
    <property type="entry name" value="SpoVT-AbrB_sf"/>
</dbReference>
<proteinExistence type="predicted"/>
<feature type="domain" description="SpoVT-AbrB" evidence="1">
    <location>
        <begin position="5"/>
        <end position="50"/>
    </location>
</feature>
<evidence type="ECO:0000259" key="1">
    <source>
        <dbReference type="SMART" id="SM00966"/>
    </source>
</evidence>
<dbReference type="GO" id="GO:0003677">
    <property type="term" value="F:DNA binding"/>
    <property type="evidence" value="ECO:0007669"/>
    <property type="project" value="InterPro"/>
</dbReference>
<evidence type="ECO:0000313" key="2">
    <source>
        <dbReference type="EMBL" id="OGG18177.1"/>
    </source>
</evidence>
<evidence type="ECO:0000313" key="3">
    <source>
        <dbReference type="Proteomes" id="UP000176253"/>
    </source>
</evidence>
<gene>
    <name evidence="2" type="ORF">A3D78_05355</name>
</gene>
<dbReference type="AlphaFoldDB" id="A0A1F6A1I1"/>
<protein>
    <recommendedName>
        <fullName evidence="1">SpoVT-AbrB domain-containing protein</fullName>
    </recommendedName>
</protein>
<sequence length="79" mass="9080">MIHYVTITSQGQITIPVSLRRKYSFTKASKAILMEEKDQLILKPETDILSLQGIFKTKKKIPFRKVRQAFEEALARGEA</sequence>
<dbReference type="STRING" id="1798383.A3D78_05355"/>
<accession>A0A1F6A1I1</accession>
<name>A0A1F6A1I1_9BACT</name>
<dbReference type="SMART" id="SM00966">
    <property type="entry name" value="SpoVT_AbrB"/>
    <property type="match status" value="1"/>
</dbReference>
<comment type="caution">
    <text evidence="2">The sequence shown here is derived from an EMBL/GenBank/DDBJ whole genome shotgun (WGS) entry which is preliminary data.</text>
</comment>
<dbReference type="Gene3D" id="2.10.260.10">
    <property type="match status" value="1"/>
</dbReference>
<organism evidence="2 3">
    <name type="scientific">Candidatus Gottesmanbacteria bacterium RIFCSPHIGHO2_02_FULL_39_14</name>
    <dbReference type="NCBI Taxonomy" id="1798383"/>
    <lineage>
        <taxon>Bacteria</taxon>
        <taxon>Candidatus Gottesmaniibacteriota</taxon>
    </lineage>
</organism>
<dbReference type="InterPro" id="IPR007159">
    <property type="entry name" value="SpoVT-AbrB_dom"/>
</dbReference>
<dbReference type="EMBL" id="MFJM01000019">
    <property type="protein sequence ID" value="OGG18177.1"/>
    <property type="molecule type" value="Genomic_DNA"/>
</dbReference>